<feature type="region of interest" description="Disordered" evidence="1">
    <location>
        <begin position="1"/>
        <end position="28"/>
    </location>
</feature>
<organism evidence="2 3">
    <name type="scientific">Pararge aegeria aegeria</name>
    <dbReference type="NCBI Taxonomy" id="348720"/>
    <lineage>
        <taxon>Eukaryota</taxon>
        <taxon>Metazoa</taxon>
        <taxon>Ecdysozoa</taxon>
        <taxon>Arthropoda</taxon>
        <taxon>Hexapoda</taxon>
        <taxon>Insecta</taxon>
        <taxon>Pterygota</taxon>
        <taxon>Neoptera</taxon>
        <taxon>Endopterygota</taxon>
        <taxon>Lepidoptera</taxon>
        <taxon>Glossata</taxon>
        <taxon>Ditrysia</taxon>
        <taxon>Papilionoidea</taxon>
        <taxon>Nymphalidae</taxon>
        <taxon>Satyrinae</taxon>
        <taxon>Satyrini</taxon>
        <taxon>Parargina</taxon>
        <taxon>Pararge</taxon>
    </lineage>
</organism>
<protein>
    <submittedName>
        <fullName evidence="2">Jg3059 protein</fullName>
    </submittedName>
</protein>
<gene>
    <name evidence="2" type="primary">jg3059</name>
    <name evidence="2" type="ORF">PAEG_LOCUS19645</name>
</gene>
<feature type="compositionally biased region" description="Basic residues" evidence="1">
    <location>
        <begin position="16"/>
        <end position="27"/>
    </location>
</feature>
<proteinExistence type="predicted"/>
<comment type="caution">
    <text evidence="2">The sequence shown here is derived from an EMBL/GenBank/DDBJ whole genome shotgun (WGS) entry which is preliminary data.</text>
</comment>
<dbReference type="OrthoDB" id="10017160at2759"/>
<evidence type="ECO:0000313" key="2">
    <source>
        <dbReference type="EMBL" id="CAH2243533.1"/>
    </source>
</evidence>
<accession>A0A8S4RX98</accession>
<evidence type="ECO:0000256" key="1">
    <source>
        <dbReference type="SAM" id="MobiDB-lite"/>
    </source>
</evidence>
<sequence>MGFNSELEPKQESMQWHKKRTPTPKKLKVSESASAAYAVKIQDNAPVHKSRVAMAALQTHGFESLVL</sequence>
<evidence type="ECO:0000313" key="3">
    <source>
        <dbReference type="Proteomes" id="UP000838756"/>
    </source>
</evidence>
<name>A0A8S4RX98_9NEOP</name>
<dbReference type="Proteomes" id="UP000838756">
    <property type="component" value="Unassembled WGS sequence"/>
</dbReference>
<dbReference type="AlphaFoldDB" id="A0A8S4RX98"/>
<reference evidence="2" key="1">
    <citation type="submission" date="2022-03" db="EMBL/GenBank/DDBJ databases">
        <authorList>
            <person name="Lindestad O."/>
        </authorList>
    </citation>
    <scope>NUCLEOTIDE SEQUENCE</scope>
</reference>
<keyword evidence="3" id="KW-1185">Reference proteome</keyword>
<dbReference type="EMBL" id="CAKXAJ010025747">
    <property type="protein sequence ID" value="CAH2243533.1"/>
    <property type="molecule type" value="Genomic_DNA"/>
</dbReference>